<evidence type="ECO:0000256" key="10">
    <source>
        <dbReference type="RuleBase" id="RU003879"/>
    </source>
</evidence>
<dbReference type="Gene3D" id="3.30.420.270">
    <property type="match status" value="1"/>
</dbReference>
<feature type="transmembrane region" description="Helical" evidence="11">
    <location>
        <begin position="12"/>
        <end position="34"/>
    </location>
</feature>
<evidence type="ECO:0000256" key="1">
    <source>
        <dbReference type="ARBA" id="ARBA00004249"/>
    </source>
</evidence>
<evidence type="ECO:0000256" key="4">
    <source>
        <dbReference type="ARBA" id="ARBA00022475"/>
    </source>
</evidence>
<evidence type="ECO:0000256" key="2">
    <source>
        <dbReference type="ARBA" id="ARBA00005811"/>
    </source>
</evidence>
<evidence type="ECO:0000256" key="5">
    <source>
        <dbReference type="ARBA" id="ARBA00022519"/>
    </source>
</evidence>
<dbReference type="Pfam" id="PF02472">
    <property type="entry name" value="ExbD"/>
    <property type="match status" value="1"/>
</dbReference>
<comment type="caution">
    <text evidence="12">The sequence shown here is derived from an EMBL/GenBank/DDBJ whole genome shotgun (WGS) entry which is preliminary data.</text>
</comment>
<keyword evidence="8 11" id="KW-1133">Transmembrane helix</keyword>
<dbReference type="PANTHER" id="PTHR30558">
    <property type="entry name" value="EXBD MEMBRANE COMPONENT OF PMF-DRIVEN MACROMOLECULE IMPORT SYSTEM"/>
    <property type="match status" value="1"/>
</dbReference>
<keyword evidence="9 11" id="KW-0472">Membrane</keyword>
<evidence type="ECO:0000313" key="13">
    <source>
        <dbReference type="Proteomes" id="UP001210261"/>
    </source>
</evidence>
<keyword evidence="7 10" id="KW-0653">Protein transport</keyword>
<gene>
    <name evidence="12" type="ORF">PF021_02675</name>
</gene>
<keyword evidence="3 10" id="KW-0813">Transport</keyword>
<accession>A0ABT4VEK8</accession>
<evidence type="ECO:0000313" key="12">
    <source>
        <dbReference type="EMBL" id="MDA3968575.1"/>
    </source>
</evidence>
<evidence type="ECO:0000256" key="9">
    <source>
        <dbReference type="ARBA" id="ARBA00023136"/>
    </source>
</evidence>
<keyword evidence="6 10" id="KW-0812">Transmembrane</keyword>
<evidence type="ECO:0000256" key="3">
    <source>
        <dbReference type="ARBA" id="ARBA00022448"/>
    </source>
</evidence>
<evidence type="ECO:0000256" key="8">
    <source>
        <dbReference type="ARBA" id="ARBA00022989"/>
    </source>
</evidence>
<keyword evidence="5" id="KW-0997">Cell inner membrane</keyword>
<reference evidence="12 13" key="1">
    <citation type="submission" date="2023-01" db="EMBL/GenBank/DDBJ databases">
        <title>Description of Helicobacter ibis sp. nov. isolated from faecal droppings of black-faced ibis (Theristicus melanopis).</title>
        <authorList>
            <person name="Lopez-Cantillo M."/>
            <person name="Vidal-Veuthey B."/>
            <person name="Mella A."/>
            <person name="De La Haba R."/>
            <person name="Collado L."/>
        </authorList>
    </citation>
    <scope>NUCLEOTIDE SEQUENCE [LARGE SCALE GENOMIC DNA]</scope>
    <source>
        <strain evidence="12 13">A82</strain>
    </source>
</reference>
<dbReference type="Proteomes" id="UP001210261">
    <property type="component" value="Unassembled WGS sequence"/>
</dbReference>
<evidence type="ECO:0000256" key="7">
    <source>
        <dbReference type="ARBA" id="ARBA00022927"/>
    </source>
</evidence>
<dbReference type="EMBL" id="JAQHXR010000001">
    <property type="protein sequence ID" value="MDA3968575.1"/>
    <property type="molecule type" value="Genomic_DNA"/>
</dbReference>
<comment type="similarity">
    <text evidence="2 10">Belongs to the ExbD/TolR family.</text>
</comment>
<proteinExistence type="inferred from homology"/>
<name>A0ABT4VEK8_9HELI</name>
<keyword evidence="4" id="KW-1003">Cell membrane</keyword>
<protein>
    <submittedName>
        <fullName evidence="12">Biopolymer transporter ExbD</fullName>
    </submittedName>
</protein>
<comment type="subcellular location">
    <subcellularLocation>
        <location evidence="1">Cell inner membrane</location>
        <topology evidence="1">Single-pass type II membrane protein</topology>
    </subcellularLocation>
    <subcellularLocation>
        <location evidence="10">Cell membrane</location>
        <topology evidence="10">Single-pass type II membrane protein</topology>
    </subcellularLocation>
</comment>
<dbReference type="InterPro" id="IPR003400">
    <property type="entry name" value="ExbD"/>
</dbReference>
<keyword evidence="13" id="KW-1185">Reference proteome</keyword>
<evidence type="ECO:0000256" key="6">
    <source>
        <dbReference type="ARBA" id="ARBA00022692"/>
    </source>
</evidence>
<dbReference type="PANTHER" id="PTHR30558:SF12">
    <property type="entry name" value="BIOPOLYMER TRANSPORT PROTEIN EXBD"/>
    <property type="match status" value="1"/>
</dbReference>
<organism evidence="12 13">
    <name type="scientific">Helicobacter ibis</name>
    <dbReference type="NCBI Taxonomy" id="2962633"/>
    <lineage>
        <taxon>Bacteria</taxon>
        <taxon>Pseudomonadati</taxon>
        <taxon>Campylobacterota</taxon>
        <taxon>Epsilonproteobacteria</taxon>
        <taxon>Campylobacterales</taxon>
        <taxon>Helicobacteraceae</taxon>
        <taxon>Helicobacter</taxon>
    </lineage>
</organism>
<sequence>MAFKKTKMDSINIVPFIDIMLVLLVIVLMTATFISSGNIPVNLPKAEGASSENNNLKEVEITINSNGEYYLDNQAVSLEVLRLKLSDMPQDTPILLRGDSKSYFEKFTALIGVLNSINRVNVEIQVEQRK</sequence>
<dbReference type="RefSeq" id="WP_271020859.1">
    <property type="nucleotide sequence ID" value="NZ_JAQHXR010000001.1"/>
</dbReference>
<evidence type="ECO:0000256" key="11">
    <source>
        <dbReference type="SAM" id="Phobius"/>
    </source>
</evidence>